<dbReference type="EMBL" id="JBBPBN010000035">
    <property type="protein sequence ID" value="KAK9002113.1"/>
    <property type="molecule type" value="Genomic_DNA"/>
</dbReference>
<feature type="signal peptide" evidence="9">
    <location>
        <begin position="1"/>
        <end position="26"/>
    </location>
</feature>
<feature type="chain" id="PRO_5046892787" evidence="9">
    <location>
        <begin position="27"/>
        <end position="341"/>
    </location>
</feature>
<sequence>MVDFKRTQLFAFLYCFVVLFPSLVRGGCTCESEDTISRINEPLALKYKVIAIVWVFIASAMGVSFPVLGKAIDALRPERNVFFVIKAFASGVILSTGFIHVFPDATKYLTSPCLDDYPWRRFPFAGLVAMVSAIGTWMVDVFVTSHYSKSHLNNNTRQVRRDVETTGENEHGRAHASISPEVIRYRILSQVLEFGVLVPSVIIGIALGTSDDPKQIKPLLAALTVHQFFDGIGIGGCISQALLPARTVAIMSVVFSVTTPVGIAIGIGIKDIYDKNSPDTLIIQGMFSAWSAGILMYMALANVLAVDFMNPKVLDNRVLKVSASVSLLLGAGLMSCMALWA</sequence>
<comment type="subcellular location">
    <subcellularLocation>
        <location evidence="1 8">Membrane</location>
        <topology evidence="1 8">Multi-pass membrane protein</topology>
    </subcellularLocation>
</comment>
<comment type="similarity">
    <text evidence="2 8">Belongs to the ZIP transporter (TC 2.A.5) family.</text>
</comment>
<dbReference type="Proteomes" id="UP001396334">
    <property type="component" value="Unassembled WGS sequence"/>
</dbReference>
<dbReference type="PANTHER" id="PTHR11040">
    <property type="entry name" value="ZINC/IRON TRANSPORTER"/>
    <property type="match status" value="1"/>
</dbReference>
<feature type="transmembrane region" description="Helical" evidence="8">
    <location>
        <begin position="81"/>
        <end position="102"/>
    </location>
</feature>
<dbReference type="InterPro" id="IPR003689">
    <property type="entry name" value="ZIP"/>
</dbReference>
<keyword evidence="3 8" id="KW-0813">Transport</keyword>
<accession>A0ABR2QN69</accession>
<proteinExistence type="inferred from homology"/>
<feature type="transmembrane region" description="Helical" evidence="8">
    <location>
        <begin position="50"/>
        <end position="69"/>
    </location>
</feature>
<evidence type="ECO:0000256" key="9">
    <source>
        <dbReference type="SAM" id="SignalP"/>
    </source>
</evidence>
<dbReference type="Pfam" id="PF02535">
    <property type="entry name" value="Zip"/>
    <property type="match status" value="1"/>
</dbReference>
<dbReference type="PANTHER" id="PTHR11040:SF35">
    <property type="entry name" value="ZINC TRANSPORTER 5"/>
    <property type="match status" value="1"/>
</dbReference>
<feature type="transmembrane region" description="Helical" evidence="8">
    <location>
        <begin position="122"/>
        <end position="143"/>
    </location>
</feature>
<feature type="transmembrane region" description="Helical" evidence="8">
    <location>
        <begin position="250"/>
        <end position="269"/>
    </location>
</feature>
<feature type="transmembrane region" description="Helical" evidence="8">
    <location>
        <begin position="219"/>
        <end position="243"/>
    </location>
</feature>
<comment type="caution">
    <text evidence="10">The sequence shown here is derived from an EMBL/GenBank/DDBJ whole genome shotgun (WGS) entry which is preliminary data.</text>
</comment>
<protein>
    <submittedName>
        <fullName evidence="10">Uncharacterized protein</fullName>
    </submittedName>
</protein>
<keyword evidence="9" id="KW-0732">Signal</keyword>
<organism evidence="10 11">
    <name type="scientific">Hibiscus sabdariffa</name>
    <name type="common">roselle</name>
    <dbReference type="NCBI Taxonomy" id="183260"/>
    <lineage>
        <taxon>Eukaryota</taxon>
        <taxon>Viridiplantae</taxon>
        <taxon>Streptophyta</taxon>
        <taxon>Embryophyta</taxon>
        <taxon>Tracheophyta</taxon>
        <taxon>Spermatophyta</taxon>
        <taxon>Magnoliopsida</taxon>
        <taxon>eudicotyledons</taxon>
        <taxon>Gunneridae</taxon>
        <taxon>Pentapetalae</taxon>
        <taxon>rosids</taxon>
        <taxon>malvids</taxon>
        <taxon>Malvales</taxon>
        <taxon>Malvaceae</taxon>
        <taxon>Malvoideae</taxon>
        <taxon>Hibiscus</taxon>
    </lineage>
</organism>
<evidence type="ECO:0000256" key="4">
    <source>
        <dbReference type="ARBA" id="ARBA00022692"/>
    </source>
</evidence>
<feature type="transmembrane region" description="Helical" evidence="8">
    <location>
        <begin position="281"/>
        <end position="306"/>
    </location>
</feature>
<evidence type="ECO:0000313" key="11">
    <source>
        <dbReference type="Proteomes" id="UP001396334"/>
    </source>
</evidence>
<feature type="transmembrane region" description="Helical" evidence="8">
    <location>
        <begin position="318"/>
        <end position="340"/>
    </location>
</feature>
<gene>
    <name evidence="10" type="ORF">V6N11_024801</name>
</gene>
<evidence type="ECO:0000256" key="5">
    <source>
        <dbReference type="ARBA" id="ARBA00022989"/>
    </source>
</evidence>
<evidence type="ECO:0000256" key="1">
    <source>
        <dbReference type="ARBA" id="ARBA00004141"/>
    </source>
</evidence>
<feature type="transmembrane region" description="Helical" evidence="8">
    <location>
        <begin position="187"/>
        <end position="207"/>
    </location>
</feature>
<dbReference type="InterPro" id="IPR004698">
    <property type="entry name" value="Zn/Fe_permease_fun/pln"/>
</dbReference>
<reference evidence="10 11" key="1">
    <citation type="journal article" date="2024" name="G3 (Bethesda)">
        <title>Genome assembly of Hibiscus sabdariffa L. provides insights into metabolisms of medicinal natural products.</title>
        <authorList>
            <person name="Kim T."/>
        </authorList>
    </citation>
    <scope>NUCLEOTIDE SEQUENCE [LARGE SCALE GENOMIC DNA]</scope>
    <source>
        <strain evidence="10">TK-2024</strain>
        <tissue evidence="10">Old leaves</tissue>
    </source>
</reference>
<dbReference type="NCBIfam" id="TIGR00820">
    <property type="entry name" value="zip"/>
    <property type="match status" value="1"/>
</dbReference>
<evidence type="ECO:0000256" key="3">
    <source>
        <dbReference type="ARBA" id="ARBA00022448"/>
    </source>
</evidence>
<evidence type="ECO:0000256" key="8">
    <source>
        <dbReference type="RuleBase" id="RU362088"/>
    </source>
</evidence>
<keyword evidence="6 8" id="KW-0406">Ion transport</keyword>
<evidence type="ECO:0000313" key="10">
    <source>
        <dbReference type="EMBL" id="KAK9002113.1"/>
    </source>
</evidence>
<name>A0ABR2QN69_9ROSI</name>
<keyword evidence="5 8" id="KW-1133">Transmembrane helix</keyword>
<keyword evidence="11" id="KW-1185">Reference proteome</keyword>
<keyword evidence="7 8" id="KW-0472">Membrane</keyword>
<evidence type="ECO:0000256" key="6">
    <source>
        <dbReference type="ARBA" id="ARBA00023065"/>
    </source>
</evidence>
<keyword evidence="4 8" id="KW-0812">Transmembrane</keyword>
<evidence type="ECO:0000256" key="7">
    <source>
        <dbReference type="ARBA" id="ARBA00023136"/>
    </source>
</evidence>
<evidence type="ECO:0000256" key="2">
    <source>
        <dbReference type="ARBA" id="ARBA00006939"/>
    </source>
</evidence>